<feature type="compositionally biased region" description="Low complexity" evidence="1">
    <location>
        <begin position="73"/>
        <end position="91"/>
    </location>
</feature>
<feature type="region of interest" description="Disordered" evidence="1">
    <location>
        <begin position="69"/>
        <end position="91"/>
    </location>
</feature>
<dbReference type="Proteomes" id="UP000266313">
    <property type="component" value="Chromosome"/>
</dbReference>
<keyword evidence="3" id="KW-1185">Reference proteome</keyword>
<organism evidence="2 3">
    <name type="scientific">Methylocaldum marinum</name>
    <dbReference type="NCBI Taxonomy" id="1432792"/>
    <lineage>
        <taxon>Bacteria</taxon>
        <taxon>Pseudomonadati</taxon>
        <taxon>Pseudomonadota</taxon>
        <taxon>Gammaproteobacteria</taxon>
        <taxon>Methylococcales</taxon>
        <taxon>Methylococcaceae</taxon>
        <taxon>Methylocaldum</taxon>
    </lineage>
</organism>
<evidence type="ECO:0000313" key="3">
    <source>
        <dbReference type="Proteomes" id="UP000266313"/>
    </source>
</evidence>
<dbReference type="InterPro" id="IPR018715">
    <property type="entry name" value="DUF2239"/>
</dbReference>
<accession>A0A250KXN8</accession>
<evidence type="ECO:0008006" key="4">
    <source>
        <dbReference type="Google" id="ProtNLM"/>
    </source>
</evidence>
<dbReference type="AlphaFoldDB" id="A0A250KXN8"/>
<dbReference type="Pfam" id="PF09998">
    <property type="entry name" value="DUF2239"/>
    <property type="match status" value="1"/>
</dbReference>
<dbReference type="KEGG" id="mmai:sS8_4356"/>
<gene>
    <name evidence="2" type="ORF">sS8_4356</name>
</gene>
<sequence length="212" mass="23022">MSINPQPMWIAFAGAKRIALGPPRDVASEVKAFVDTDSQDMVLIFDAVTSRPVELDLRRSVTEVLDRLPQTSVPAAEPAPHGAAGVPRAAGRPKLGVTAREVTLLPRHWEWLASQPGGASVALRKLVEHAMRANKQDDQIRRAREAAYKFMNAMAGNESGFEEAIRALFAGDHGRLVQAVANWPDDVRTHAVALAEAAAITRPERETAQPRA</sequence>
<name>A0A250KXN8_9GAMM</name>
<dbReference type="EMBL" id="AP017928">
    <property type="protein sequence ID" value="BBA36286.1"/>
    <property type="molecule type" value="Genomic_DNA"/>
</dbReference>
<reference evidence="2 3" key="1">
    <citation type="submission" date="2016-12" db="EMBL/GenBank/DDBJ databases">
        <title>Genome sequencing of Methylocaldum marinum.</title>
        <authorList>
            <person name="Takeuchi M."/>
            <person name="Kamagata Y."/>
            <person name="Hiraoka S."/>
            <person name="Oshima K."/>
            <person name="Hattori M."/>
            <person name="Iwasaki W."/>
        </authorList>
    </citation>
    <scope>NUCLEOTIDE SEQUENCE [LARGE SCALE GENOMIC DNA]</scope>
    <source>
        <strain evidence="2 3">S8</strain>
    </source>
</reference>
<protein>
    <recommendedName>
        <fullName evidence="4">DUF2239 domain-containing protein</fullName>
    </recommendedName>
</protein>
<proteinExistence type="predicted"/>
<evidence type="ECO:0000256" key="1">
    <source>
        <dbReference type="SAM" id="MobiDB-lite"/>
    </source>
</evidence>
<evidence type="ECO:0000313" key="2">
    <source>
        <dbReference type="EMBL" id="BBA36286.1"/>
    </source>
</evidence>
<dbReference type="OrthoDB" id="282960at2"/>
<dbReference type="RefSeq" id="WP_119631485.1">
    <property type="nucleotide sequence ID" value="NZ_AP017928.1"/>
</dbReference>